<dbReference type="RefSeq" id="WP_381236146.1">
    <property type="nucleotide sequence ID" value="NZ_JBHSKH010000026.1"/>
</dbReference>
<keyword evidence="4" id="KW-1185">Reference proteome</keyword>
<sequence>MRLPAQPCRSQDAGSATTELVLVTPLLILLALVAVAFGKLVGARLDADEAAHQAARAASLARSADEARADAGGAATRSLAGAGSSCTGPRVTPALGNFVPGGVVRVTVTCRAALDVPGMRSVDVTASATSVVDLYRGVEP</sequence>
<protein>
    <submittedName>
        <fullName evidence="3">TadE/TadG family type IV pilus assembly protein</fullName>
    </submittedName>
</protein>
<gene>
    <name evidence="3" type="ORF">ACFQ5X_21425</name>
</gene>
<reference evidence="4" key="1">
    <citation type="journal article" date="2019" name="Int. J. Syst. Evol. Microbiol.">
        <title>The Global Catalogue of Microorganisms (GCM) 10K type strain sequencing project: providing services to taxonomists for standard genome sequencing and annotation.</title>
        <authorList>
            <consortium name="The Broad Institute Genomics Platform"/>
            <consortium name="The Broad Institute Genome Sequencing Center for Infectious Disease"/>
            <person name="Wu L."/>
            <person name="Ma J."/>
        </authorList>
    </citation>
    <scope>NUCLEOTIDE SEQUENCE [LARGE SCALE GENOMIC DNA]</scope>
    <source>
        <strain evidence="4">CGMCC 4.7020</strain>
    </source>
</reference>
<keyword evidence="1" id="KW-1133">Transmembrane helix</keyword>
<dbReference type="EMBL" id="JBHTMM010000026">
    <property type="protein sequence ID" value="MFD1308404.1"/>
    <property type="molecule type" value="Genomic_DNA"/>
</dbReference>
<evidence type="ECO:0000313" key="4">
    <source>
        <dbReference type="Proteomes" id="UP001597058"/>
    </source>
</evidence>
<feature type="domain" description="TadE-like" evidence="2">
    <location>
        <begin position="14"/>
        <end position="56"/>
    </location>
</feature>
<name>A0ABW3XIP1_9ACTN</name>
<feature type="transmembrane region" description="Helical" evidence="1">
    <location>
        <begin position="20"/>
        <end position="38"/>
    </location>
</feature>
<keyword evidence="1" id="KW-0472">Membrane</keyword>
<keyword evidence="1" id="KW-0812">Transmembrane</keyword>
<proteinExistence type="predicted"/>
<evidence type="ECO:0000313" key="3">
    <source>
        <dbReference type="EMBL" id="MFD1308404.1"/>
    </source>
</evidence>
<evidence type="ECO:0000259" key="2">
    <source>
        <dbReference type="Pfam" id="PF07811"/>
    </source>
</evidence>
<dbReference type="InterPro" id="IPR012495">
    <property type="entry name" value="TadE-like_dom"/>
</dbReference>
<comment type="caution">
    <text evidence="3">The sequence shown here is derived from an EMBL/GenBank/DDBJ whole genome shotgun (WGS) entry which is preliminary data.</text>
</comment>
<organism evidence="3 4">
    <name type="scientific">Streptomyces kaempferi</name>
    <dbReference type="NCBI Taxonomy" id="333725"/>
    <lineage>
        <taxon>Bacteria</taxon>
        <taxon>Bacillati</taxon>
        <taxon>Actinomycetota</taxon>
        <taxon>Actinomycetes</taxon>
        <taxon>Kitasatosporales</taxon>
        <taxon>Streptomycetaceae</taxon>
        <taxon>Streptomyces</taxon>
    </lineage>
</organism>
<dbReference type="Proteomes" id="UP001597058">
    <property type="component" value="Unassembled WGS sequence"/>
</dbReference>
<dbReference type="Pfam" id="PF07811">
    <property type="entry name" value="TadE"/>
    <property type="match status" value="1"/>
</dbReference>
<evidence type="ECO:0000256" key="1">
    <source>
        <dbReference type="SAM" id="Phobius"/>
    </source>
</evidence>
<accession>A0ABW3XIP1</accession>